<proteinExistence type="predicted"/>
<reference evidence="1" key="3">
    <citation type="submission" date="2025-09" db="UniProtKB">
        <authorList>
            <consortium name="Ensembl"/>
        </authorList>
    </citation>
    <scope>IDENTIFICATION</scope>
    <source>
        <strain evidence="1">breed Abyssinian</strain>
    </source>
</reference>
<gene>
    <name evidence="1" type="primary">ZFP1</name>
</gene>
<reference evidence="1 2" key="1">
    <citation type="submission" date="2021-02" db="EMBL/GenBank/DDBJ databases">
        <title>Safari Cat Assemblies.</title>
        <authorList>
            <person name="Bredemeyer K.R."/>
            <person name="Murphy W.J."/>
        </authorList>
    </citation>
    <scope>NUCLEOTIDE SEQUENCE [LARGE SCALE GENOMIC DNA]</scope>
</reference>
<evidence type="ECO:0000313" key="2">
    <source>
        <dbReference type="Proteomes" id="UP000823872"/>
    </source>
</evidence>
<name>A0ABI7W292_FELCA</name>
<dbReference type="Proteomes" id="UP000823872">
    <property type="component" value="Chromosome E2"/>
</dbReference>
<protein>
    <submittedName>
        <fullName evidence="1">Uncharacterized protein</fullName>
    </submittedName>
</protein>
<dbReference type="Ensembl" id="ENSFCTT00005006954.1">
    <property type="protein sequence ID" value="ENSFCTP00005004488.1"/>
    <property type="gene ID" value="ENSFCTG00005002589.1"/>
</dbReference>
<dbReference type="GeneTree" id="ENSGT00940000161694"/>
<reference evidence="1" key="2">
    <citation type="submission" date="2025-08" db="UniProtKB">
        <authorList>
            <consortium name="Ensembl"/>
        </authorList>
    </citation>
    <scope>IDENTIFICATION</scope>
    <source>
        <strain evidence="1">breed Abyssinian</strain>
    </source>
</reference>
<accession>A0ABI7W292</accession>
<sequence length="49" mass="5864">MNKSQRCGKLTTRWSRTPATQMSRRDHLSFLRTKPQLRKEVISLKKHLI</sequence>
<keyword evidence="2" id="KW-1185">Reference proteome</keyword>
<evidence type="ECO:0000313" key="1">
    <source>
        <dbReference type="Ensembl" id="ENSFCTP00005004488.1"/>
    </source>
</evidence>
<organism evidence="1 2">
    <name type="scientific">Felis catus</name>
    <name type="common">Cat</name>
    <name type="synonym">Felis silvestris catus</name>
    <dbReference type="NCBI Taxonomy" id="9685"/>
    <lineage>
        <taxon>Eukaryota</taxon>
        <taxon>Metazoa</taxon>
        <taxon>Chordata</taxon>
        <taxon>Craniata</taxon>
        <taxon>Vertebrata</taxon>
        <taxon>Euteleostomi</taxon>
        <taxon>Mammalia</taxon>
        <taxon>Eutheria</taxon>
        <taxon>Laurasiatheria</taxon>
        <taxon>Carnivora</taxon>
        <taxon>Feliformia</taxon>
        <taxon>Felidae</taxon>
        <taxon>Felinae</taxon>
        <taxon>Felis</taxon>
    </lineage>
</organism>